<organism evidence="2 3">
    <name type="scientific">Colletotrichum asianum</name>
    <dbReference type="NCBI Taxonomy" id="702518"/>
    <lineage>
        <taxon>Eukaryota</taxon>
        <taxon>Fungi</taxon>
        <taxon>Dikarya</taxon>
        <taxon>Ascomycota</taxon>
        <taxon>Pezizomycotina</taxon>
        <taxon>Sordariomycetes</taxon>
        <taxon>Hypocreomycetidae</taxon>
        <taxon>Glomerellales</taxon>
        <taxon>Glomerellaceae</taxon>
        <taxon>Colletotrichum</taxon>
        <taxon>Colletotrichum gloeosporioides species complex</taxon>
    </lineage>
</organism>
<evidence type="ECO:0000313" key="3">
    <source>
        <dbReference type="Proteomes" id="UP000434172"/>
    </source>
</evidence>
<accession>A0A8H3WJN9</accession>
<gene>
    <name evidence="2" type="ORF">GQ607_002678</name>
</gene>
<keyword evidence="3" id="KW-1185">Reference proteome</keyword>
<sequence length="93" mass="9937">MSSSSNPDHLNDEDAMCVDSPVEQQSPSVSRNLDLDLDVAQGMAKLMIEDDLNTGEPMCLDEPETQHALGANRQCTVKDCVVCNILATGGITS</sequence>
<dbReference type="AlphaFoldDB" id="A0A8H3WJN9"/>
<dbReference type="OrthoDB" id="10314557at2759"/>
<evidence type="ECO:0000256" key="1">
    <source>
        <dbReference type="SAM" id="MobiDB-lite"/>
    </source>
</evidence>
<evidence type="ECO:0000313" key="2">
    <source>
        <dbReference type="EMBL" id="KAF0329911.1"/>
    </source>
</evidence>
<dbReference type="EMBL" id="WOWK01000009">
    <property type="protein sequence ID" value="KAF0329911.1"/>
    <property type="molecule type" value="Genomic_DNA"/>
</dbReference>
<name>A0A8H3WJN9_9PEZI</name>
<feature type="region of interest" description="Disordered" evidence="1">
    <location>
        <begin position="1"/>
        <end position="32"/>
    </location>
</feature>
<feature type="compositionally biased region" description="Polar residues" evidence="1">
    <location>
        <begin position="22"/>
        <end position="31"/>
    </location>
</feature>
<reference evidence="2 3" key="1">
    <citation type="submission" date="2019-12" db="EMBL/GenBank/DDBJ databases">
        <title>A genome sequence resource for the geographically widespread anthracnose pathogen Colletotrichum asianum.</title>
        <authorList>
            <person name="Meng Y."/>
        </authorList>
    </citation>
    <scope>NUCLEOTIDE SEQUENCE [LARGE SCALE GENOMIC DNA]</scope>
    <source>
        <strain evidence="2 3">ICMP 18580</strain>
    </source>
</reference>
<comment type="caution">
    <text evidence="2">The sequence shown here is derived from an EMBL/GenBank/DDBJ whole genome shotgun (WGS) entry which is preliminary data.</text>
</comment>
<proteinExistence type="predicted"/>
<dbReference type="Proteomes" id="UP000434172">
    <property type="component" value="Unassembled WGS sequence"/>
</dbReference>
<protein>
    <submittedName>
        <fullName evidence="2">Uncharacterized protein</fullName>
    </submittedName>
</protein>